<proteinExistence type="inferred from homology"/>
<evidence type="ECO:0000256" key="3">
    <source>
        <dbReference type="RuleBase" id="RU000363"/>
    </source>
</evidence>
<keyword evidence="6" id="KW-1185">Reference proteome</keyword>
<dbReference type="GO" id="GO:0016020">
    <property type="term" value="C:membrane"/>
    <property type="evidence" value="ECO:0007669"/>
    <property type="project" value="TreeGrafter"/>
</dbReference>
<evidence type="ECO:0000256" key="2">
    <source>
        <dbReference type="ARBA" id="ARBA00023002"/>
    </source>
</evidence>
<dbReference type="InterPro" id="IPR020904">
    <property type="entry name" value="Sc_DH/Rdtase_CS"/>
</dbReference>
<reference evidence="5 6" key="1">
    <citation type="submission" date="2018-07" db="EMBL/GenBank/DDBJ databases">
        <title>Genomic Encyclopedia of Type Strains, Phase III (KMG-III): the genomes of soil and plant-associated and newly described type strains.</title>
        <authorList>
            <person name="Whitman W."/>
        </authorList>
    </citation>
    <scope>NUCLEOTIDE SEQUENCE [LARGE SCALE GENOMIC DNA]</scope>
    <source>
        <strain evidence="5 6">CECT 7287</strain>
    </source>
</reference>
<dbReference type="SMART" id="SM00822">
    <property type="entry name" value="PKS_KR"/>
    <property type="match status" value="1"/>
</dbReference>
<comment type="caution">
    <text evidence="5">The sequence shown here is derived from an EMBL/GenBank/DDBJ whole genome shotgun (WGS) entry which is preliminary data.</text>
</comment>
<dbReference type="PANTHER" id="PTHR44196">
    <property type="entry name" value="DEHYDROGENASE/REDUCTASE SDR FAMILY MEMBER 7B"/>
    <property type="match status" value="1"/>
</dbReference>
<dbReference type="EMBL" id="QRDZ01000015">
    <property type="protein sequence ID" value="RED75514.1"/>
    <property type="molecule type" value="Genomic_DNA"/>
</dbReference>
<organism evidence="5 6">
    <name type="scientific">Cohnella phaseoli</name>
    <dbReference type="NCBI Taxonomy" id="456490"/>
    <lineage>
        <taxon>Bacteria</taxon>
        <taxon>Bacillati</taxon>
        <taxon>Bacillota</taxon>
        <taxon>Bacilli</taxon>
        <taxon>Bacillales</taxon>
        <taxon>Paenibacillaceae</taxon>
        <taxon>Cohnella</taxon>
    </lineage>
</organism>
<evidence type="ECO:0000256" key="1">
    <source>
        <dbReference type="ARBA" id="ARBA00006484"/>
    </source>
</evidence>
<comment type="similarity">
    <text evidence="1 3">Belongs to the short-chain dehydrogenases/reductases (SDR) family.</text>
</comment>
<evidence type="ECO:0000313" key="5">
    <source>
        <dbReference type="EMBL" id="RED75514.1"/>
    </source>
</evidence>
<evidence type="ECO:0000259" key="4">
    <source>
        <dbReference type="SMART" id="SM00822"/>
    </source>
</evidence>
<dbReference type="AlphaFoldDB" id="A0A3D9JND0"/>
<dbReference type="InterPro" id="IPR057326">
    <property type="entry name" value="KR_dom"/>
</dbReference>
<gene>
    <name evidence="5" type="ORF">DFP98_115130</name>
</gene>
<dbReference type="InterPro" id="IPR036291">
    <property type="entry name" value="NAD(P)-bd_dom_sf"/>
</dbReference>
<name>A0A3D9JND0_9BACL</name>
<dbReference type="Gene3D" id="3.40.50.720">
    <property type="entry name" value="NAD(P)-binding Rossmann-like Domain"/>
    <property type="match status" value="1"/>
</dbReference>
<dbReference type="PRINTS" id="PR00081">
    <property type="entry name" value="GDHRDH"/>
</dbReference>
<dbReference type="InterPro" id="IPR002347">
    <property type="entry name" value="SDR_fam"/>
</dbReference>
<dbReference type="SUPFAM" id="SSF51735">
    <property type="entry name" value="NAD(P)-binding Rossmann-fold domains"/>
    <property type="match status" value="1"/>
</dbReference>
<dbReference type="PIRSF" id="PIRSF000126">
    <property type="entry name" value="11-beta-HSD1"/>
    <property type="match status" value="1"/>
</dbReference>
<dbReference type="Proteomes" id="UP000256977">
    <property type="component" value="Unassembled WGS sequence"/>
</dbReference>
<keyword evidence="2" id="KW-0560">Oxidoreductase</keyword>
<accession>A0A3D9JND0</accession>
<dbReference type="Pfam" id="PF00106">
    <property type="entry name" value="adh_short"/>
    <property type="match status" value="1"/>
</dbReference>
<dbReference type="FunFam" id="3.40.50.720:FF:000047">
    <property type="entry name" value="NADP-dependent L-serine/L-allo-threonine dehydrogenase"/>
    <property type="match status" value="1"/>
</dbReference>
<feature type="domain" description="Ketoreductase" evidence="4">
    <location>
        <begin position="8"/>
        <end position="189"/>
    </location>
</feature>
<protein>
    <recommendedName>
        <fullName evidence="4">Ketoreductase domain-containing protein</fullName>
    </recommendedName>
</protein>
<dbReference type="PROSITE" id="PS00061">
    <property type="entry name" value="ADH_SHORT"/>
    <property type="match status" value="1"/>
</dbReference>
<dbReference type="PANTHER" id="PTHR44196:SF1">
    <property type="entry name" value="DEHYDROGENASE_REDUCTASE SDR FAMILY MEMBER 7B"/>
    <property type="match status" value="1"/>
</dbReference>
<dbReference type="GO" id="GO:0016616">
    <property type="term" value="F:oxidoreductase activity, acting on the CH-OH group of donors, NAD or NADP as acceptor"/>
    <property type="evidence" value="ECO:0007669"/>
    <property type="project" value="UniProtKB-ARBA"/>
</dbReference>
<evidence type="ECO:0000313" key="6">
    <source>
        <dbReference type="Proteomes" id="UP000256977"/>
    </source>
</evidence>
<sequence length="260" mass="28059">MRVELRGKVVLITGASSGIGAKVAVLLAERGAIPILTARSVDKMERLAASISGEHAVYAMDVRSDEQVRETVARVVERYGKIDVLLNNAGYGEFIRFADASIAHFQDMLDVNYMGSVRCTHAVLPDMMRAGQGHIVNVASMAGKMATAKSTAYAATKHAVLGFTNALRRELQGSGIAVSAVNPGPIDTPFFDRADPDGQYLRNLGGFILSPDKVARAIVSVIEKRRPELDMPWAASAGTKFMLLFPRLGNALFGKLLNRK</sequence>
<dbReference type="PRINTS" id="PR00080">
    <property type="entry name" value="SDRFAMILY"/>
</dbReference>